<dbReference type="InParanoid" id="C4VA20"/>
<dbReference type="InterPro" id="IPR036322">
    <property type="entry name" value="WD40_repeat_dom_sf"/>
</dbReference>
<reference evidence="5" key="1">
    <citation type="journal article" date="2009" name="PLoS Pathog.">
        <title>Genomic analyses of the microsporidian Nosema ceranae, an emergent pathogen of honey bees.</title>
        <authorList>
            <person name="Cornman R.S."/>
            <person name="Chen Y.P."/>
            <person name="Schatz M.C."/>
            <person name="Street C."/>
            <person name="Zhao Y."/>
            <person name="Desany B."/>
            <person name="Egholm M."/>
            <person name="Hutchison S."/>
            <person name="Pettis J.S."/>
            <person name="Lipkin W.I."/>
            <person name="Evans J.D."/>
        </authorList>
    </citation>
    <scope>NUCLEOTIDE SEQUENCE [LARGE SCALE GENOMIC DNA]</scope>
    <source>
        <strain evidence="5">BRL01</strain>
    </source>
</reference>
<dbReference type="CDD" id="cd00200">
    <property type="entry name" value="WD40"/>
    <property type="match status" value="1"/>
</dbReference>
<dbReference type="PROSITE" id="PS00678">
    <property type="entry name" value="WD_REPEATS_1"/>
    <property type="match status" value="2"/>
</dbReference>
<evidence type="ECO:0000313" key="4">
    <source>
        <dbReference type="EMBL" id="EEQ81934.1"/>
    </source>
</evidence>
<dbReference type="Proteomes" id="UP000009082">
    <property type="component" value="Unassembled WGS sequence"/>
</dbReference>
<keyword evidence="2" id="KW-0677">Repeat</keyword>
<keyword evidence="1 3" id="KW-0853">WD repeat</keyword>
<dbReference type="STRING" id="578460.C4VA20"/>
<accession>C4VA20</accession>
<feature type="repeat" description="WD" evidence="3">
    <location>
        <begin position="142"/>
        <end position="180"/>
    </location>
</feature>
<dbReference type="PANTHER" id="PTHR19855:SF11">
    <property type="entry name" value="RIBOSOME BIOGENESIS PROTEIN WDR12"/>
    <property type="match status" value="1"/>
</dbReference>
<sequence length="413" mass="47689">MQLSFLPPKYKTMKNSKYSFIDIYKLNTDNLNLVLKNLDLKSLKNLTKSSSCISAHIHKDLSLWQLLCNTKLCSINDCRETIKKKYLVQKRIKTGKGETYTTFHTNQKDITVMMIHNNYIYTSSDDASIKKYNFSGVLLKSFIGHKGGVWSFSIDRHLVTGSTDKTAIIWDLESGIPLHRLKGHLSTVRVVKIKGDFICTGGRDNIIRVWNLIGECLHVLIGHTNNVRCLDINNKYLLSGSYDGSVILWDYKKGKKIFNLKSHKSRVYCVLLGDRYIVSSGCDAYIHISTLDNKLIGRYKEHQFLVIGLSFTDNERYLVSSAADNALCKWDIVDNTKIYSIYENYFISSHFVYNDLLFITTQKELKVYDYNTGLYIRTILEADKFIKVEVLSNYLVVAYSLHGKYHIRIYKYN</sequence>
<dbReference type="InterPro" id="IPR001680">
    <property type="entry name" value="WD40_rpt"/>
</dbReference>
<dbReference type="VEuPathDB" id="MicrosporidiaDB:NCER_101446"/>
<dbReference type="InterPro" id="IPR020472">
    <property type="entry name" value="WD40_PAC1"/>
</dbReference>
<evidence type="ECO:0000256" key="2">
    <source>
        <dbReference type="ARBA" id="ARBA00022737"/>
    </source>
</evidence>
<dbReference type="InterPro" id="IPR015943">
    <property type="entry name" value="WD40/YVTN_repeat-like_dom_sf"/>
</dbReference>
<dbReference type="PROSITE" id="PS50082">
    <property type="entry name" value="WD_REPEATS_2"/>
    <property type="match status" value="4"/>
</dbReference>
<dbReference type="AlphaFoldDB" id="C4VA20"/>
<gene>
    <name evidence="4" type="ORF">NCER_101446</name>
</gene>
<dbReference type="HOGENOM" id="CLU_000288_103_6_1"/>
<dbReference type="OrthoDB" id="190105at2759"/>
<evidence type="ECO:0000256" key="3">
    <source>
        <dbReference type="PROSITE-ProRule" id="PRU00221"/>
    </source>
</evidence>
<feature type="repeat" description="WD" evidence="3">
    <location>
        <begin position="299"/>
        <end position="340"/>
    </location>
</feature>
<dbReference type="SUPFAM" id="SSF50978">
    <property type="entry name" value="WD40 repeat-like"/>
    <property type="match status" value="1"/>
</dbReference>
<dbReference type="KEGG" id="nce:NCER_101446"/>
<evidence type="ECO:0000256" key="1">
    <source>
        <dbReference type="ARBA" id="ARBA00022574"/>
    </source>
</evidence>
<evidence type="ECO:0000313" key="5">
    <source>
        <dbReference type="Proteomes" id="UP000009082"/>
    </source>
</evidence>
<dbReference type="OMA" id="PANGHCQ"/>
<dbReference type="SMART" id="SM00320">
    <property type="entry name" value="WD40"/>
    <property type="match status" value="6"/>
</dbReference>
<dbReference type="Pfam" id="PF00400">
    <property type="entry name" value="WD40"/>
    <property type="match status" value="4"/>
</dbReference>
<dbReference type="PANTHER" id="PTHR19855">
    <property type="entry name" value="WD40 REPEAT PROTEIN 12, 37"/>
    <property type="match status" value="1"/>
</dbReference>
<feature type="repeat" description="WD" evidence="3">
    <location>
        <begin position="220"/>
        <end position="259"/>
    </location>
</feature>
<protein>
    <submittedName>
        <fullName evidence="4">Uncharacterized protein</fullName>
    </submittedName>
</protein>
<dbReference type="PRINTS" id="PR00320">
    <property type="entry name" value="GPROTEINBRPT"/>
</dbReference>
<organism evidence="5">
    <name type="scientific">Vairimorpha ceranae (strain BRL01)</name>
    <name type="common">Microsporidian parasite</name>
    <name type="synonym">Nosema ceranae</name>
    <dbReference type="NCBI Taxonomy" id="578460"/>
    <lineage>
        <taxon>Eukaryota</taxon>
        <taxon>Fungi</taxon>
        <taxon>Fungi incertae sedis</taxon>
        <taxon>Microsporidia</taxon>
        <taxon>Nosematidae</taxon>
        <taxon>Vairimorpha</taxon>
    </lineage>
</organism>
<feature type="repeat" description="WD" evidence="3">
    <location>
        <begin position="181"/>
        <end position="212"/>
    </location>
</feature>
<dbReference type="EMBL" id="ACOL01000155">
    <property type="protein sequence ID" value="EEQ81934.1"/>
    <property type="molecule type" value="Genomic_DNA"/>
</dbReference>
<dbReference type="GO" id="GO:0005741">
    <property type="term" value="C:mitochondrial outer membrane"/>
    <property type="evidence" value="ECO:0007669"/>
    <property type="project" value="UniProtKB-SubCell"/>
</dbReference>
<dbReference type="InterPro" id="IPR019775">
    <property type="entry name" value="WD40_repeat_CS"/>
</dbReference>
<proteinExistence type="predicted"/>
<dbReference type="PROSITE" id="PS50294">
    <property type="entry name" value="WD_REPEATS_REGION"/>
    <property type="match status" value="4"/>
</dbReference>
<dbReference type="Gene3D" id="2.130.10.10">
    <property type="entry name" value="YVTN repeat-like/Quinoprotein amine dehydrogenase"/>
    <property type="match status" value="1"/>
</dbReference>
<name>C4VA20_VAIC1</name>